<evidence type="ECO:0000313" key="2">
    <source>
        <dbReference type="EMBL" id="QFU15329.1"/>
    </source>
</evidence>
<dbReference type="PANTHER" id="PTHR30348">
    <property type="entry name" value="UNCHARACTERIZED PROTEIN YECE"/>
    <property type="match status" value="1"/>
</dbReference>
<dbReference type="InterPro" id="IPR036520">
    <property type="entry name" value="UPF0759_sf"/>
</dbReference>
<dbReference type="InterPro" id="IPR002763">
    <property type="entry name" value="DUF72"/>
</dbReference>
<protein>
    <submittedName>
        <fullName evidence="2">DUF72 domain-containing protein</fullName>
    </submittedName>
</protein>
<proteinExistence type="predicted"/>
<feature type="compositionally biased region" description="Polar residues" evidence="1">
    <location>
        <begin position="10"/>
        <end position="30"/>
    </location>
</feature>
<dbReference type="Gene3D" id="3.20.20.410">
    <property type="entry name" value="Protein of unknown function UPF0759"/>
    <property type="match status" value="1"/>
</dbReference>
<dbReference type="SUPFAM" id="SSF117396">
    <property type="entry name" value="TM1631-like"/>
    <property type="match status" value="1"/>
</dbReference>
<reference evidence="2 3" key="1">
    <citation type="submission" date="2019-10" db="EMBL/GenBank/DDBJ databases">
        <title>Isolation, Identification of Microvirga thermotolerans HR1, a novel thermophilic bacterium and Comparative Genomics of the genus Microvirga.</title>
        <authorList>
            <person name="Li J."/>
            <person name="Zhang W."/>
            <person name="Lin M."/>
            <person name="Wang J."/>
        </authorList>
    </citation>
    <scope>NUCLEOTIDE SEQUENCE [LARGE SCALE GENOMIC DNA]</scope>
    <source>
        <strain evidence="2 3">HR1</strain>
    </source>
</reference>
<accession>A0A5P9JT92</accession>
<evidence type="ECO:0000313" key="3">
    <source>
        <dbReference type="Proteomes" id="UP000325614"/>
    </source>
</evidence>
<dbReference type="EMBL" id="CP045423">
    <property type="protein sequence ID" value="QFU15329.1"/>
    <property type="molecule type" value="Genomic_DNA"/>
</dbReference>
<organism evidence="2 3">
    <name type="scientific">Microvirga thermotolerans</name>
    <dbReference type="NCBI Taxonomy" id="2651334"/>
    <lineage>
        <taxon>Bacteria</taxon>
        <taxon>Pseudomonadati</taxon>
        <taxon>Pseudomonadota</taxon>
        <taxon>Alphaproteobacteria</taxon>
        <taxon>Hyphomicrobiales</taxon>
        <taxon>Methylobacteriaceae</taxon>
        <taxon>Microvirga</taxon>
    </lineage>
</organism>
<dbReference type="KEGG" id="mico:GDR74_03310"/>
<dbReference type="Pfam" id="PF01904">
    <property type="entry name" value="DUF72"/>
    <property type="match status" value="1"/>
</dbReference>
<dbReference type="Proteomes" id="UP000325614">
    <property type="component" value="Chromosome"/>
</dbReference>
<keyword evidence="3" id="KW-1185">Reference proteome</keyword>
<dbReference type="PANTHER" id="PTHR30348:SF4">
    <property type="entry name" value="DUF72 DOMAIN-CONTAINING PROTEIN"/>
    <property type="match status" value="1"/>
</dbReference>
<evidence type="ECO:0000256" key="1">
    <source>
        <dbReference type="SAM" id="MobiDB-lite"/>
    </source>
</evidence>
<feature type="region of interest" description="Disordered" evidence="1">
    <location>
        <begin position="282"/>
        <end position="313"/>
    </location>
</feature>
<sequence length="313" mass="34951">MAEAVPLTAEVSSMSKPRGRTASQTGSIAPSTIRRPGAADLRIGTSGWHYRAWNGPFYPRDMKPRAFLSFYVEHFNTAEINNSFYRLPSEQAVRAWREGVPDGFLFAWKASRFITHLKRLKDVEDSVGLVFGRMSGLGPAFGPALFQLPPTFEADPENLERLARCLGHLPQGQRCAFEFRHPSWYEERPLRLLRNRNAALCITDHRAAPSPWIATADFVYVRGHGPTGFYAGHYERPTLQDWSARLRLWHAEGRDVFVYFDNDVKGAAPEDAKLLLALTEGAIPPSTPCRPGGSSRSGPDSRGWPRSPGSDGR</sequence>
<gene>
    <name evidence="2" type="ORF">GDR74_03310</name>
</gene>
<name>A0A5P9JT92_9HYPH</name>
<feature type="region of interest" description="Disordered" evidence="1">
    <location>
        <begin position="1"/>
        <end position="32"/>
    </location>
</feature>
<dbReference type="AlphaFoldDB" id="A0A5P9JT92"/>
<feature type="compositionally biased region" description="Low complexity" evidence="1">
    <location>
        <begin position="289"/>
        <end position="313"/>
    </location>
</feature>